<keyword evidence="3" id="KW-1185">Reference proteome</keyword>
<protein>
    <submittedName>
        <fullName evidence="2">Aldo/keto reductase</fullName>
    </submittedName>
</protein>
<sequence>MQRRKLGRLFDVSRYTLGGGGIGQVWGATSREEAIKTVQDAHEAGITLFDMAPLYGNGEAEKVMGLAFPTGYPHTLRLTTKCMLGGANGTDVERILTASLQESLKLLKRDYIDVFILHGYVVPDNWHTTLPPKFLSKVAVTLSTFNDFVIPAFEKLKKSGRIKAWGVTAASTQVTNLKIINSESPPDVVQCMANVLDSAGSMEISGERAEPRAVIKQAKDQSVGVMGIRAVAAGALTDTIDRPVAADSSEQYDYDRAARFRLIAADMGASPAQLAHRYALSMPGVETVVLGVKNREELVDCLLAEAAPALEASVVQRIDTAVRN</sequence>
<evidence type="ECO:0000313" key="3">
    <source>
        <dbReference type="Proteomes" id="UP001143304"/>
    </source>
</evidence>
<dbReference type="PRINTS" id="PR00069">
    <property type="entry name" value="ALDKETRDTASE"/>
</dbReference>
<dbReference type="PANTHER" id="PTHR43312">
    <property type="entry name" value="D-THREO-ALDOSE 1-DEHYDROGENASE"/>
    <property type="match status" value="1"/>
</dbReference>
<dbReference type="RefSeq" id="WP_279247702.1">
    <property type="nucleotide sequence ID" value="NZ_SHNO01000001.1"/>
</dbReference>
<dbReference type="Pfam" id="PF00248">
    <property type="entry name" value="Aldo_ket_red"/>
    <property type="match status" value="1"/>
</dbReference>
<dbReference type="Gene3D" id="3.20.20.100">
    <property type="entry name" value="NADP-dependent oxidoreductase domain"/>
    <property type="match status" value="1"/>
</dbReference>
<gene>
    <name evidence="2" type="ORF">EYC82_01065</name>
</gene>
<dbReference type="Proteomes" id="UP001143304">
    <property type="component" value="Unassembled WGS sequence"/>
</dbReference>
<dbReference type="InterPro" id="IPR053135">
    <property type="entry name" value="AKR2_Oxidoreductase"/>
</dbReference>
<dbReference type="InterPro" id="IPR036812">
    <property type="entry name" value="NAD(P)_OxRdtase_dom_sf"/>
</dbReference>
<dbReference type="SUPFAM" id="SSF51430">
    <property type="entry name" value="NAD(P)-linked oxidoreductase"/>
    <property type="match status" value="1"/>
</dbReference>
<organism evidence="2 3">
    <name type="scientific">Candidatus Marimicrobium litorale</name>
    <dbReference type="NCBI Taxonomy" id="2518991"/>
    <lineage>
        <taxon>Bacteria</taxon>
        <taxon>Pseudomonadati</taxon>
        <taxon>Pseudomonadota</taxon>
        <taxon>Gammaproteobacteria</taxon>
        <taxon>Cellvibrionales</taxon>
        <taxon>Halieaceae</taxon>
        <taxon>Marimicrobium</taxon>
    </lineage>
</organism>
<reference evidence="2" key="1">
    <citation type="submission" date="2019-02" db="EMBL/GenBank/DDBJ databases">
        <authorList>
            <person name="Li S.-H."/>
        </authorList>
    </citation>
    <scope>NUCLEOTIDE SEQUENCE</scope>
    <source>
        <strain evidence="2">IMCC11814</strain>
    </source>
</reference>
<evidence type="ECO:0000313" key="2">
    <source>
        <dbReference type="EMBL" id="MCX2975944.1"/>
    </source>
</evidence>
<feature type="domain" description="NADP-dependent oxidoreductase" evidence="1">
    <location>
        <begin position="17"/>
        <end position="321"/>
    </location>
</feature>
<evidence type="ECO:0000259" key="1">
    <source>
        <dbReference type="Pfam" id="PF00248"/>
    </source>
</evidence>
<accession>A0ABT3T339</accession>
<name>A0ABT3T339_9GAMM</name>
<dbReference type="InterPro" id="IPR023210">
    <property type="entry name" value="NADP_OxRdtase_dom"/>
</dbReference>
<dbReference type="PANTHER" id="PTHR43312:SF1">
    <property type="entry name" value="NADP-DEPENDENT OXIDOREDUCTASE DOMAIN-CONTAINING PROTEIN"/>
    <property type="match status" value="1"/>
</dbReference>
<dbReference type="InterPro" id="IPR020471">
    <property type="entry name" value="AKR"/>
</dbReference>
<dbReference type="EMBL" id="SHNO01000001">
    <property type="protein sequence ID" value="MCX2975944.1"/>
    <property type="molecule type" value="Genomic_DNA"/>
</dbReference>
<proteinExistence type="predicted"/>
<comment type="caution">
    <text evidence="2">The sequence shown here is derived from an EMBL/GenBank/DDBJ whole genome shotgun (WGS) entry which is preliminary data.</text>
</comment>